<dbReference type="AlphaFoldDB" id="A0A2B4S603"/>
<proteinExistence type="predicted"/>
<reference evidence="3" key="1">
    <citation type="journal article" date="2017" name="bioRxiv">
        <title>Comparative analysis of the genomes of Stylophora pistillata and Acropora digitifera provides evidence for extensive differences between species of corals.</title>
        <authorList>
            <person name="Voolstra C.R."/>
            <person name="Li Y."/>
            <person name="Liew Y.J."/>
            <person name="Baumgarten S."/>
            <person name="Zoccola D."/>
            <person name="Flot J.-F."/>
            <person name="Tambutte S."/>
            <person name="Allemand D."/>
            <person name="Aranda M."/>
        </authorList>
    </citation>
    <scope>NUCLEOTIDE SEQUENCE [LARGE SCALE GENOMIC DNA]</scope>
</reference>
<evidence type="ECO:0000313" key="3">
    <source>
        <dbReference type="Proteomes" id="UP000225706"/>
    </source>
</evidence>
<protein>
    <submittedName>
        <fullName evidence="2">Uncharacterized protein</fullName>
    </submittedName>
</protein>
<dbReference type="Proteomes" id="UP000225706">
    <property type="component" value="Unassembled WGS sequence"/>
</dbReference>
<feature type="region of interest" description="Disordered" evidence="1">
    <location>
        <begin position="99"/>
        <end position="142"/>
    </location>
</feature>
<dbReference type="OrthoDB" id="5966955at2759"/>
<evidence type="ECO:0000256" key="1">
    <source>
        <dbReference type="SAM" id="MobiDB-lite"/>
    </source>
</evidence>
<accession>A0A2B4S603</accession>
<sequence>MDPIHKKVLAIKTVTIMNNVTNPSMLASHLSTLFCSSDKEEIDAMQRYRGATRATQKMLILLEKKGPKAFNMFITALNHPNIVLHDIAEELQEEERKLRGWQGARLTKSPVPPFPMPESPVTPSTRGNFDDQLDGQKDDYPLPLSAASTIQLTHEESNSKLNNLSQGQEQASPSKRSSTADAKNDVLSLETLIKDIPYSLCLKIEQLMDPSDANHHDWRGVASVMHLSADDVRQLENTQENGKMK</sequence>
<comment type="caution">
    <text evidence="2">The sequence shown here is derived from an EMBL/GenBank/DDBJ whole genome shotgun (WGS) entry which is preliminary data.</text>
</comment>
<name>A0A2B4S603_STYPI</name>
<dbReference type="InterPro" id="IPR011029">
    <property type="entry name" value="DEATH-like_dom_sf"/>
</dbReference>
<feature type="region of interest" description="Disordered" evidence="1">
    <location>
        <begin position="156"/>
        <end position="182"/>
    </location>
</feature>
<keyword evidence="3" id="KW-1185">Reference proteome</keyword>
<dbReference type="SUPFAM" id="SSF47986">
    <property type="entry name" value="DEATH domain"/>
    <property type="match status" value="2"/>
</dbReference>
<feature type="compositionally biased region" description="Polar residues" evidence="1">
    <location>
        <begin position="159"/>
        <end position="181"/>
    </location>
</feature>
<evidence type="ECO:0000313" key="2">
    <source>
        <dbReference type="EMBL" id="PFX24230.1"/>
    </source>
</evidence>
<dbReference type="EMBL" id="LSMT01000182">
    <property type="protein sequence ID" value="PFX24230.1"/>
    <property type="molecule type" value="Genomic_DNA"/>
</dbReference>
<dbReference type="Gene3D" id="1.10.533.10">
    <property type="entry name" value="Death Domain, Fas"/>
    <property type="match status" value="2"/>
</dbReference>
<gene>
    <name evidence="2" type="ORF">AWC38_SpisGene11177</name>
</gene>
<feature type="compositionally biased region" description="Pro residues" evidence="1">
    <location>
        <begin position="110"/>
        <end position="120"/>
    </location>
</feature>
<dbReference type="CDD" id="cd01671">
    <property type="entry name" value="CARD"/>
    <property type="match status" value="1"/>
</dbReference>
<organism evidence="2 3">
    <name type="scientific">Stylophora pistillata</name>
    <name type="common">Smooth cauliflower coral</name>
    <dbReference type="NCBI Taxonomy" id="50429"/>
    <lineage>
        <taxon>Eukaryota</taxon>
        <taxon>Metazoa</taxon>
        <taxon>Cnidaria</taxon>
        <taxon>Anthozoa</taxon>
        <taxon>Hexacorallia</taxon>
        <taxon>Scleractinia</taxon>
        <taxon>Astrocoeniina</taxon>
        <taxon>Pocilloporidae</taxon>
        <taxon>Stylophora</taxon>
    </lineage>
</organism>